<evidence type="ECO:0000313" key="10">
    <source>
        <dbReference type="EMBL" id="NYZ21331.1"/>
    </source>
</evidence>
<keyword evidence="11" id="KW-1185">Reference proteome</keyword>
<evidence type="ECO:0000259" key="9">
    <source>
        <dbReference type="PROSITE" id="PS50850"/>
    </source>
</evidence>
<sequence length="408" mass="42095">MPRPDSALVRVLLTALVAFGPLSTDLYLPALPTLVTVFGTDVPSVQLTLSAFLVGFAVAQLFYGPVSDRFGRRPALIGGVSLYILASLLCALAASIEALVAARLFQALGACCGPVVARAVVRDVFGRDRAAGVLAYMAMAMALAPAVGPVLGGLLTEGFGWRATFLLLTGFGVLVLASVLLLLEETNTHRDPDALRPERLLGNYLLLLRDRGYLGFMFTVAFAYSGIFAFISGSSFVLIGRLHLSPVAYGLSFGLVVIGYMAGSFLAGRYTARLGIERMIRLGTGCSLAGGAIGAGLAAAGMETLPAILVPMFLFILGTGLTLPNAMAGAVGPYPTMAGLASALLGFVQMGVAALVGILVGHLSDGASLPMMGSVAAVALLAWLSARGMVRARPPRPDPPAPSASARP</sequence>
<feature type="transmembrane region" description="Helical" evidence="8">
    <location>
        <begin position="75"/>
        <end position="94"/>
    </location>
</feature>
<keyword evidence="3 8" id="KW-0813">Transport</keyword>
<dbReference type="CDD" id="cd17320">
    <property type="entry name" value="MFS_MdfA_MDR_like"/>
    <property type="match status" value="1"/>
</dbReference>
<evidence type="ECO:0000256" key="6">
    <source>
        <dbReference type="ARBA" id="ARBA00022989"/>
    </source>
</evidence>
<dbReference type="RefSeq" id="WP_180283097.1">
    <property type="nucleotide sequence ID" value="NZ_JABFDB010000011.1"/>
</dbReference>
<feature type="transmembrane region" description="Helical" evidence="8">
    <location>
        <begin position="7"/>
        <end position="24"/>
    </location>
</feature>
<keyword evidence="4" id="KW-1003">Cell membrane</keyword>
<keyword evidence="7 8" id="KW-0472">Membrane</keyword>
<feature type="transmembrane region" description="Helical" evidence="8">
    <location>
        <begin position="308"/>
        <end position="328"/>
    </location>
</feature>
<comment type="caution">
    <text evidence="10">The sequence shown here is derived from an EMBL/GenBank/DDBJ whole genome shotgun (WGS) entry which is preliminary data.</text>
</comment>
<keyword evidence="8" id="KW-0997">Cell inner membrane</keyword>
<dbReference type="PROSITE" id="PS50850">
    <property type="entry name" value="MFS"/>
    <property type="match status" value="1"/>
</dbReference>
<keyword evidence="6 8" id="KW-1133">Transmembrane helix</keyword>
<gene>
    <name evidence="10" type="ORF">HND93_16570</name>
</gene>
<evidence type="ECO:0000256" key="7">
    <source>
        <dbReference type="ARBA" id="ARBA00023136"/>
    </source>
</evidence>
<feature type="transmembrane region" description="Helical" evidence="8">
    <location>
        <begin position="161"/>
        <end position="183"/>
    </location>
</feature>
<evidence type="ECO:0000256" key="5">
    <source>
        <dbReference type="ARBA" id="ARBA00022692"/>
    </source>
</evidence>
<dbReference type="PRINTS" id="PR01035">
    <property type="entry name" value="TCRTETA"/>
</dbReference>
<dbReference type="InterPro" id="IPR020846">
    <property type="entry name" value="MFS_dom"/>
</dbReference>
<dbReference type="Proteomes" id="UP000584642">
    <property type="component" value="Unassembled WGS sequence"/>
</dbReference>
<feature type="transmembrane region" description="Helical" evidence="8">
    <location>
        <begin position="213"/>
        <end position="240"/>
    </location>
</feature>
<dbReference type="PANTHER" id="PTHR23502:SF132">
    <property type="entry name" value="POLYAMINE TRANSPORTER 2-RELATED"/>
    <property type="match status" value="1"/>
</dbReference>
<evidence type="ECO:0000313" key="11">
    <source>
        <dbReference type="Proteomes" id="UP000584642"/>
    </source>
</evidence>
<evidence type="ECO:0000256" key="3">
    <source>
        <dbReference type="ARBA" id="ARBA00022448"/>
    </source>
</evidence>
<evidence type="ECO:0000256" key="4">
    <source>
        <dbReference type="ARBA" id="ARBA00022475"/>
    </source>
</evidence>
<dbReference type="InterPro" id="IPR004812">
    <property type="entry name" value="Efflux_drug-R_Bcr/CmlA"/>
</dbReference>
<dbReference type="Pfam" id="PF07690">
    <property type="entry name" value="MFS_1"/>
    <property type="match status" value="1"/>
</dbReference>
<feature type="transmembrane region" description="Helical" evidence="8">
    <location>
        <begin position="367"/>
        <end position="386"/>
    </location>
</feature>
<dbReference type="EMBL" id="JABFDB010000011">
    <property type="protein sequence ID" value="NYZ21331.1"/>
    <property type="molecule type" value="Genomic_DNA"/>
</dbReference>
<evidence type="ECO:0000256" key="2">
    <source>
        <dbReference type="ARBA" id="ARBA00006236"/>
    </source>
</evidence>
<feature type="transmembrane region" description="Helical" evidence="8">
    <location>
        <begin position="279"/>
        <end position="302"/>
    </location>
</feature>
<dbReference type="NCBIfam" id="TIGR00710">
    <property type="entry name" value="efflux_Bcr_CflA"/>
    <property type="match status" value="1"/>
</dbReference>
<dbReference type="InterPro" id="IPR011701">
    <property type="entry name" value="MFS"/>
</dbReference>
<evidence type="ECO:0000256" key="8">
    <source>
        <dbReference type="RuleBase" id="RU365088"/>
    </source>
</evidence>
<comment type="similarity">
    <text evidence="2 8">Belongs to the major facilitator superfamily. Bcr/CmlA family.</text>
</comment>
<dbReference type="InterPro" id="IPR036259">
    <property type="entry name" value="MFS_trans_sf"/>
</dbReference>
<comment type="subcellular location">
    <subcellularLocation>
        <location evidence="8">Cell inner membrane</location>
        <topology evidence="8">Multi-pass membrane protein</topology>
    </subcellularLocation>
    <subcellularLocation>
        <location evidence="1">Cell membrane</location>
        <topology evidence="1">Multi-pass membrane protein</topology>
    </subcellularLocation>
</comment>
<organism evidence="10 11">
    <name type="scientific">Azospirillum oleiclasticum</name>
    <dbReference type="NCBI Taxonomy" id="2735135"/>
    <lineage>
        <taxon>Bacteria</taxon>
        <taxon>Pseudomonadati</taxon>
        <taxon>Pseudomonadota</taxon>
        <taxon>Alphaproteobacteria</taxon>
        <taxon>Rhodospirillales</taxon>
        <taxon>Azospirillaceae</taxon>
        <taxon>Azospirillum</taxon>
    </lineage>
</organism>
<dbReference type="SUPFAM" id="SSF103473">
    <property type="entry name" value="MFS general substrate transporter"/>
    <property type="match status" value="1"/>
</dbReference>
<evidence type="ECO:0000256" key="1">
    <source>
        <dbReference type="ARBA" id="ARBA00004651"/>
    </source>
</evidence>
<keyword evidence="5 8" id="KW-0812">Transmembrane</keyword>
<proteinExistence type="inferred from homology"/>
<dbReference type="InterPro" id="IPR001958">
    <property type="entry name" value="Tet-R_TetA/multi-R_MdtG-like"/>
</dbReference>
<protein>
    <recommendedName>
        <fullName evidence="8">Bcr/CflA family efflux transporter</fullName>
    </recommendedName>
</protein>
<dbReference type="PANTHER" id="PTHR23502">
    <property type="entry name" value="MAJOR FACILITATOR SUPERFAMILY"/>
    <property type="match status" value="1"/>
</dbReference>
<feature type="transmembrane region" description="Helical" evidence="8">
    <location>
        <begin position="133"/>
        <end position="155"/>
    </location>
</feature>
<accession>A0ABX2TAX1</accession>
<feature type="transmembrane region" description="Helical" evidence="8">
    <location>
        <begin position="100"/>
        <end position="121"/>
    </location>
</feature>
<dbReference type="Gene3D" id="1.20.1720.10">
    <property type="entry name" value="Multidrug resistance protein D"/>
    <property type="match status" value="1"/>
</dbReference>
<feature type="transmembrane region" description="Helical" evidence="8">
    <location>
        <begin position="246"/>
        <end position="267"/>
    </location>
</feature>
<feature type="transmembrane region" description="Helical" evidence="8">
    <location>
        <begin position="44"/>
        <end position="63"/>
    </location>
</feature>
<feature type="domain" description="Major facilitator superfamily (MFS) profile" evidence="9">
    <location>
        <begin position="1"/>
        <end position="391"/>
    </location>
</feature>
<name>A0ABX2TAX1_9PROT</name>
<feature type="transmembrane region" description="Helical" evidence="8">
    <location>
        <begin position="340"/>
        <end position="361"/>
    </location>
</feature>
<reference evidence="10 11" key="1">
    <citation type="submission" date="2020-05" db="EMBL/GenBank/DDBJ databases">
        <title>Azospirillum oleiclasticum sp. nov, a nitrogen-fixing and heavy crude oil-emulsifying bacterium isolated from the crude oil of Yumen Oilfield.</title>
        <authorList>
            <person name="Wu D."/>
            <person name="Cai M."/>
            <person name="Zhang X."/>
        </authorList>
    </citation>
    <scope>NUCLEOTIDE SEQUENCE [LARGE SCALE GENOMIC DNA]</scope>
    <source>
        <strain evidence="10 11">ROY-1-1-2</strain>
    </source>
</reference>